<dbReference type="Proteomes" id="UP000885832">
    <property type="component" value="Unassembled WGS sequence"/>
</dbReference>
<organism evidence="2">
    <name type="scientific">Candidatus Tenderia electrophaga</name>
    <dbReference type="NCBI Taxonomy" id="1748243"/>
    <lineage>
        <taxon>Bacteria</taxon>
        <taxon>Pseudomonadati</taxon>
        <taxon>Pseudomonadota</taxon>
        <taxon>Gammaproteobacteria</taxon>
        <taxon>Candidatus Tenderiales</taxon>
        <taxon>Candidatus Tenderiaceae</taxon>
        <taxon>Candidatus Tenderia</taxon>
    </lineage>
</organism>
<proteinExistence type="predicted"/>
<dbReference type="AlphaFoldDB" id="A0A832J5E6"/>
<gene>
    <name evidence="2" type="ORF">ENJ65_00980</name>
</gene>
<name>A0A832J5E6_9GAMM</name>
<comment type="caution">
    <text evidence="2">The sequence shown here is derived from an EMBL/GenBank/DDBJ whole genome shotgun (WGS) entry which is preliminary data.</text>
</comment>
<feature type="signal peptide" evidence="1">
    <location>
        <begin position="1"/>
        <end position="24"/>
    </location>
</feature>
<reference evidence="2" key="1">
    <citation type="journal article" date="2020" name="mSystems">
        <title>Genome- and Community-Level Interaction Insights into Carbon Utilization and Element Cycling Functions of Hydrothermarchaeota in Hydrothermal Sediment.</title>
        <authorList>
            <person name="Zhou Z."/>
            <person name="Liu Y."/>
            <person name="Xu W."/>
            <person name="Pan J."/>
            <person name="Luo Z.H."/>
            <person name="Li M."/>
        </authorList>
    </citation>
    <scope>NUCLEOTIDE SEQUENCE [LARGE SCALE GENOMIC DNA]</scope>
    <source>
        <strain evidence="2">HyVt-505</strain>
    </source>
</reference>
<keyword evidence="1" id="KW-0732">Signal</keyword>
<protein>
    <recommendedName>
        <fullName evidence="3">Outer membrane protein beta-barrel domain-containing protein</fullName>
    </recommendedName>
</protein>
<sequence length="196" mass="21342">MLQKYSLTTSALTLALLFSGTVDAEMKPILTVGLELGGDNLVNTSTYDLKAGGGISFGAGMSFSQTDSTLSYRIMLHYLFDSVEFTDPNGEASFDTFPLELGLFNRWNKHEFGGGLSYHLKPSFEISSNNSFLNGSVDFDNATGLFLQYNYIFSQSESSTYGNDTYVGVKLTSIDYETGNTSIDAGSLGIYLGSRF</sequence>
<dbReference type="EMBL" id="DRNF01000068">
    <property type="protein sequence ID" value="HHJ80186.1"/>
    <property type="molecule type" value="Genomic_DNA"/>
</dbReference>
<evidence type="ECO:0000256" key="1">
    <source>
        <dbReference type="SAM" id="SignalP"/>
    </source>
</evidence>
<feature type="chain" id="PRO_5032351828" description="Outer membrane protein beta-barrel domain-containing protein" evidence="1">
    <location>
        <begin position="25"/>
        <end position="196"/>
    </location>
</feature>
<accession>A0A832J5E6</accession>
<evidence type="ECO:0000313" key="2">
    <source>
        <dbReference type="EMBL" id="HHJ80186.1"/>
    </source>
</evidence>
<evidence type="ECO:0008006" key="3">
    <source>
        <dbReference type="Google" id="ProtNLM"/>
    </source>
</evidence>